<gene>
    <name evidence="2" type="ORF">BDD41_2081</name>
</gene>
<keyword evidence="1" id="KW-1133">Transmembrane helix</keyword>
<keyword evidence="1" id="KW-0472">Membrane</keyword>
<reference evidence="2 3" key="1">
    <citation type="submission" date="2018-08" db="EMBL/GenBank/DDBJ databases">
        <title>Genomic Encyclopedia of Archaeal and Bacterial Type Strains, Phase II (KMG-II): from individual species to whole genera.</title>
        <authorList>
            <person name="Goeker M."/>
        </authorList>
    </citation>
    <scope>NUCLEOTIDE SEQUENCE [LARGE SCALE GENOMIC DNA]</scope>
    <source>
        <strain evidence="2 3">DSM 17099</strain>
    </source>
</reference>
<dbReference type="Proteomes" id="UP000256941">
    <property type="component" value="Unassembled WGS sequence"/>
</dbReference>
<dbReference type="PROSITE" id="PS51257">
    <property type="entry name" value="PROKAR_LIPOPROTEIN"/>
    <property type="match status" value="1"/>
</dbReference>
<evidence type="ECO:0000313" key="2">
    <source>
        <dbReference type="EMBL" id="REF73516.1"/>
    </source>
</evidence>
<evidence type="ECO:0000313" key="3">
    <source>
        <dbReference type="Proteomes" id="UP000256941"/>
    </source>
</evidence>
<feature type="transmembrane region" description="Helical" evidence="1">
    <location>
        <begin position="20"/>
        <end position="44"/>
    </location>
</feature>
<evidence type="ECO:0000256" key="1">
    <source>
        <dbReference type="SAM" id="Phobius"/>
    </source>
</evidence>
<dbReference type="AlphaFoldDB" id="A0A3D9XT40"/>
<keyword evidence="1" id="KW-0812">Transmembrane</keyword>
<sequence length="72" mass="7742">MASRDALRDTLNLSETALTGTLSAALIGIGCPPFLAPLIAAIVVRRGINPAYQETCRIWDESLAKADREKQS</sequence>
<name>A0A3D9XT40_PARVE</name>
<protein>
    <submittedName>
        <fullName evidence="2">Uncharacterized protein</fullName>
    </submittedName>
</protein>
<accession>A0A3D9XT40</accession>
<comment type="caution">
    <text evidence="2">The sequence shown here is derived from an EMBL/GenBank/DDBJ whole genome shotgun (WGS) entry which is preliminary data.</text>
</comment>
<dbReference type="EMBL" id="QTUJ01000001">
    <property type="protein sequence ID" value="REF73516.1"/>
    <property type="molecule type" value="Genomic_DNA"/>
</dbReference>
<dbReference type="RefSeq" id="WP_116221576.1">
    <property type="nucleotide sequence ID" value="NZ_CP038196.1"/>
</dbReference>
<proteinExistence type="predicted"/>
<organism evidence="2 3">
    <name type="scientific">Paracoccus versutus</name>
    <name type="common">Thiobacillus versutus</name>
    <dbReference type="NCBI Taxonomy" id="34007"/>
    <lineage>
        <taxon>Bacteria</taxon>
        <taxon>Pseudomonadati</taxon>
        <taxon>Pseudomonadota</taxon>
        <taxon>Alphaproteobacteria</taxon>
        <taxon>Rhodobacterales</taxon>
        <taxon>Paracoccaceae</taxon>
        <taxon>Paracoccus</taxon>
    </lineage>
</organism>